<feature type="transmembrane region" description="Helical" evidence="9">
    <location>
        <begin position="289"/>
        <end position="307"/>
    </location>
</feature>
<evidence type="ECO:0000256" key="3">
    <source>
        <dbReference type="ARBA" id="ARBA00022448"/>
    </source>
</evidence>
<feature type="transmembrane region" description="Helical" evidence="9">
    <location>
        <begin position="42"/>
        <end position="65"/>
    </location>
</feature>
<protein>
    <submittedName>
        <fullName evidence="10">OPT oligopeptide transporter protein-domain-containing protein</fullName>
    </submittedName>
</protein>
<keyword evidence="6" id="KW-0653">Protein transport</keyword>
<dbReference type="GO" id="GO:0015031">
    <property type="term" value="P:protein transport"/>
    <property type="evidence" value="ECO:0007669"/>
    <property type="project" value="UniProtKB-KW"/>
</dbReference>
<name>A0AAD7DSB6_MYCRO</name>
<evidence type="ECO:0000313" key="11">
    <source>
        <dbReference type="Proteomes" id="UP001221757"/>
    </source>
</evidence>
<feature type="transmembrane region" description="Helical" evidence="9">
    <location>
        <begin position="143"/>
        <end position="163"/>
    </location>
</feature>
<dbReference type="GO" id="GO:0016020">
    <property type="term" value="C:membrane"/>
    <property type="evidence" value="ECO:0007669"/>
    <property type="project" value="UniProtKB-SubCell"/>
</dbReference>
<comment type="similarity">
    <text evidence="2">Belongs to the oligopeptide OPT transporter family.</text>
</comment>
<gene>
    <name evidence="10" type="ORF">B0H17DRAFT_1197682</name>
</gene>
<proteinExistence type="inferred from homology"/>
<dbReference type="Proteomes" id="UP001221757">
    <property type="component" value="Unassembled WGS sequence"/>
</dbReference>
<comment type="subcellular location">
    <subcellularLocation>
        <location evidence="1">Membrane</location>
        <topology evidence="1">Multi-pass membrane protein</topology>
    </subcellularLocation>
</comment>
<dbReference type="PANTHER" id="PTHR22601">
    <property type="entry name" value="ISP4 LIKE PROTEIN"/>
    <property type="match status" value="1"/>
</dbReference>
<evidence type="ECO:0000256" key="8">
    <source>
        <dbReference type="ARBA" id="ARBA00023136"/>
    </source>
</evidence>
<sequence length="367" mass="40039">MCWIGGRNKAANFIGSGMGGMGVLNFTLGVSNITLTIVTQPFFVHVILFTGFVITIGILVPIAYFGNIWGSPTYNVMSNGLFTKNGSAYPFTSLPYTAFMSALVWMSLFAGPQILAAVKSVFTGKRVHHDRLSNIMKIYPEVSVMEWVSSFALAFIALLAIVIEGHVYMPVFTLFVALAVGAISTLPMSFVYAISGYQVDVGYVNELIYGYMLQAPGASRHPLGQLAYRIMSDAAMLWVLSTRLDYLREIKIDPNGEWTGQILKSSNTVGIQYALVGPRNLFADGRYQPLWYGFAVGAAAPLIIWVLDRRSKNATSVTVVSNQISVDTGFSLNLLVIFISLGVAGIAMPTWWGNNAISIERCFGKGK</sequence>
<evidence type="ECO:0000256" key="5">
    <source>
        <dbReference type="ARBA" id="ARBA00022856"/>
    </source>
</evidence>
<evidence type="ECO:0000256" key="2">
    <source>
        <dbReference type="ARBA" id="ARBA00008807"/>
    </source>
</evidence>
<feature type="transmembrane region" description="Helical" evidence="9">
    <location>
        <begin position="13"/>
        <end position="35"/>
    </location>
</feature>
<evidence type="ECO:0000256" key="7">
    <source>
        <dbReference type="ARBA" id="ARBA00022989"/>
    </source>
</evidence>
<keyword evidence="11" id="KW-1185">Reference proteome</keyword>
<dbReference type="InterPro" id="IPR004813">
    <property type="entry name" value="OPT"/>
</dbReference>
<feature type="transmembrane region" description="Helical" evidence="9">
    <location>
        <begin position="169"/>
        <end position="194"/>
    </location>
</feature>
<keyword evidence="3" id="KW-0813">Transport</keyword>
<keyword evidence="7 9" id="KW-1133">Transmembrane helix</keyword>
<comment type="caution">
    <text evidence="10">The sequence shown here is derived from an EMBL/GenBank/DDBJ whole genome shotgun (WGS) entry which is preliminary data.</text>
</comment>
<keyword evidence="5" id="KW-0571">Peptide transport</keyword>
<dbReference type="Pfam" id="PF03169">
    <property type="entry name" value="OPT"/>
    <property type="match status" value="1"/>
</dbReference>
<evidence type="ECO:0000256" key="1">
    <source>
        <dbReference type="ARBA" id="ARBA00004141"/>
    </source>
</evidence>
<keyword evidence="4 9" id="KW-0812">Transmembrane</keyword>
<dbReference type="GO" id="GO:0035673">
    <property type="term" value="F:oligopeptide transmembrane transporter activity"/>
    <property type="evidence" value="ECO:0007669"/>
    <property type="project" value="InterPro"/>
</dbReference>
<keyword evidence="8 9" id="KW-0472">Membrane</keyword>
<feature type="transmembrane region" description="Helical" evidence="9">
    <location>
        <begin position="330"/>
        <end position="352"/>
    </location>
</feature>
<organism evidence="10 11">
    <name type="scientific">Mycena rosella</name>
    <name type="common">Pink bonnet</name>
    <name type="synonym">Agaricus rosellus</name>
    <dbReference type="NCBI Taxonomy" id="1033263"/>
    <lineage>
        <taxon>Eukaryota</taxon>
        <taxon>Fungi</taxon>
        <taxon>Dikarya</taxon>
        <taxon>Basidiomycota</taxon>
        <taxon>Agaricomycotina</taxon>
        <taxon>Agaricomycetes</taxon>
        <taxon>Agaricomycetidae</taxon>
        <taxon>Agaricales</taxon>
        <taxon>Marasmiineae</taxon>
        <taxon>Mycenaceae</taxon>
        <taxon>Mycena</taxon>
    </lineage>
</organism>
<accession>A0AAD7DSB6</accession>
<feature type="transmembrane region" description="Helical" evidence="9">
    <location>
        <begin position="98"/>
        <end position="122"/>
    </location>
</feature>
<evidence type="ECO:0000313" key="10">
    <source>
        <dbReference type="EMBL" id="KAJ7696940.1"/>
    </source>
</evidence>
<dbReference type="InterPro" id="IPR004648">
    <property type="entry name" value="Oligpept_transpt"/>
</dbReference>
<evidence type="ECO:0000256" key="6">
    <source>
        <dbReference type="ARBA" id="ARBA00022927"/>
    </source>
</evidence>
<dbReference type="AlphaFoldDB" id="A0AAD7DSB6"/>
<evidence type="ECO:0000256" key="9">
    <source>
        <dbReference type="SAM" id="Phobius"/>
    </source>
</evidence>
<reference evidence="10" key="1">
    <citation type="submission" date="2023-03" db="EMBL/GenBank/DDBJ databases">
        <title>Massive genome expansion in bonnet fungi (Mycena s.s.) driven by repeated elements and novel gene families across ecological guilds.</title>
        <authorList>
            <consortium name="Lawrence Berkeley National Laboratory"/>
            <person name="Harder C.B."/>
            <person name="Miyauchi S."/>
            <person name="Viragh M."/>
            <person name="Kuo A."/>
            <person name="Thoen E."/>
            <person name="Andreopoulos B."/>
            <person name="Lu D."/>
            <person name="Skrede I."/>
            <person name="Drula E."/>
            <person name="Henrissat B."/>
            <person name="Morin E."/>
            <person name="Kohler A."/>
            <person name="Barry K."/>
            <person name="LaButti K."/>
            <person name="Morin E."/>
            <person name="Salamov A."/>
            <person name="Lipzen A."/>
            <person name="Mereny Z."/>
            <person name="Hegedus B."/>
            <person name="Baldrian P."/>
            <person name="Stursova M."/>
            <person name="Weitz H."/>
            <person name="Taylor A."/>
            <person name="Grigoriev I.V."/>
            <person name="Nagy L.G."/>
            <person name="Martin F."/>
            <person name="Kauserud H."/>
        </authorList>
    </citation>
    <scope>NUCLEOTIDE SEQUENCE</scope>
    <source>
        <strain evidence="10">CBHHK067</strain>
    </source>
</reference>
<evidence type="ECO:0000256" key="4">
    <source>
        <dbReference type="ARBA" id="ARBA00022692"/>
    </source>
</evidence>
<dbReference type="EMBL" id="JARKIE010000032">
    <property type="protein sequence ID" value="KAJ7696940.1"/>
    <property type="molecule type" value="Genomic_DNA"/>
</dbReference>